<dbReference type="SUPFAM" id="SSF51182">
    <property type="entry name" value="RmlC-like cupins"/>
    <property type="match status" value="1"/>
</dbReference>
<gene>
    <name evidence="1" type="ORF">METZ01_LOCUS118156</name>
</gene>
<dbReference type="InterPro" id="IPR011051">
    <property type="entry name" value="RmlC_Cupin_sf"/>
</dbReference>
<dbReference type="Gene3D" id="2.60.120.10">
    <property type="entry name" value="Jelly Rolls"/>
    <property type="match status" value="1"/>
</dbReference>
<organism evidence="1">
    <name type="scientific">marine metagenome</name>
    <dbReference type="NCBI Taxonomy" id="408172"/>
    <lineage>
        <taxon>unclassified sequences</taxon>
        <taxon>metagenomes</taxon>
        <taxon>ecological metagenomes</taxon>
    </lineage>
</organism>
<name>A0A381XLD9_9ZZZZ</name>
<reference evidence="1" key="1">
    <citation type="submission" date="2018-05" db="EMBL/GenBank/DDBJ databases">
        <authorList>
            <person name="Lanie J.A."/>
            <person name="Ng W.-L."/>
            <person name="Kazmierczak K.M."/>
            <person name="Andrzejewski T.M."/>
            <person name="Davidsen T.M."/>
            <person name="Wayne K.J."/>
            <person name="Tettelin H."/>
            <person name="Glass J.I."/>
            <person name="Rusch D."/>
            <person name="Podicherti R."/>
            <person name="Tsui H.-C.T."/>
            <person name="Winkler M.E."/>
        </authorList>
    </citation>
    <scope>NUCLEOTIDE SEQUENCE</scope>
</reference>
<sequence>MIFKFSDTDTEAQGNSLVRKRIITQTHTEQISLTWAFMYGAHEKVVNDLSDRAYFIIAGEGNFEVGDEKGSVNGGDVVLIPKGVPYAFDGHITYVVINAPGFVPGSDHAVR</sequence>
<dbReference type="EMBL" id="UINC01015523">
    <property type="protein sequence ID" value="SVA65302.1"/>
    <property type="molecule type" value="Genomic_DNA"/>
</dbReference>
<dbReference type="InterPro" id="IPR014710">
    <property type="entry name" value="RmlC-like_jellyroll"/>
</dbReference>
<accession>A0A381XLD9</accession>
<dbReference type="AlphaFoldDB" id="A0A381XLD9"/>
<protein>
    <recommendedName>
        <fullName evidence="2">Cupin 2 conserved barrel domain-containing protein</fullName>
    </recommendedName>
</protein>
<evidence type="ECO:0000313" key="1">
    <source>
        <dbReference type="EMBL" id="SVA65302.1"/>
    </source>
</evidence>
<evidence type="ECO:0008006" key="2">
    <source>
        <dbReference type="Google" id="ProtNLM"/>
    </source>
</evidence>
<proteinExistence type="predicted"/>